<proteinExistence type="predicted"/>
<dbReference type="EMBL" id="GBRH01172166">
    <property type="protein sequence ID" value="JAE25730.1"/>
    <property type="molecule type" value="Transcribed_RNA"/>
</dbReference>
<reference evidence="1" key="2">
    <citation type="journal article" date="2015" name="Data Brief">
        <title>Shoot transcriptome of the giant reed, Arundo donax.</title>
        <authorList>
            <person name="Barrero R.A."/>
            <person name="Guerrero F.D."/>
            <person name="Moolhuijzen P."/>
            <person name="Goolsby J.A."/>
            <person name="Tidwell J."/>
            <person name="Bellgard S.E."/>
            <person name="Bellgard M.I."/>
        </authorList>
    </citation>
    <scope>NUCLEOTIDE SEQUENCE</scope>
    <source>
        <tissue evidence="1">Shoot tissue taken approximately 20 cm above the soil surface</tissue>
    </source>
</reference>
<organism evidence="1">
    <name type="scientific">Arundo donax</name>
    <name type="common">Giant reed</name>
    <name type="synonym">Donax arundinaceus</name>
    <dbReference type="NCBI Taxonomy" id="35708"/>
    <lineage>
        <taxon>Eukaryota</taxon>
        <taxon>Viridiplantae</taxon>
        <taxon>Streptophyta</taxon>
        <taxon>Embryophyta</taxon>
        <taxon>Tracheophyta</taxon>
        <taxon>Spermatophyta</taxon>
        <taxon>Magnoliopsida</taxon>
        <taxon>Liliopsida</taxon>
        <taxon>Poales</taxon>
        <taxon>Poaceae</taxon>
        <taxon>PACMAD clade</taxon>
        <taxon>Arundinoideae</taxon>
        <taxon>Arundineae</taxon>
        <taxon>Arundo</taxon>
    </lineage>
</organism>
<reference evidence="1" key="1">
    <citation type="submission" date="2014-09" db="EMBL/GenBank/DDBJ databases">
        <authorList>
            <person name="Magalhaes I.L.F."/>
            <person name="Oliveira U."/>
            <person name="Santos F.R."/>
            <person name="Vidigal T.H.D.A."/>
            <person name="Brescovit A.D."/>
            <person name="Santos A.J."/>
        </authorList>
    </citation>
    <scope>NUCLEOTIDE SEQUENCE</scope>
    <source>
        <tissue evidence="1">Shoot tissue taken approximately 20 cm above the soil surface</tissue>
    </source>
</reference>
<evidence type="ECO:0000313" key="1">
    <source>
        <dbReference type="EMBL" id="JAE25730.1"/>
    </source>
</evidence>
<dbReference type="AlphaFoldDB" id="A0A0A9GKT1"/>
<protein>
    <submittedName>
        <fullName evidence="1">Uncharacterized protein</fullName>
    </submittedName>
</protein>
<name>A0A0A9GKT1_ARUDO</name>
<accession>A0A0A9GKT1</accession>
<sequence length="22" mass="2663">MLFLSLLLIQHCFRPLLIKHRA</sequence>